<evidence type="ECO:0000256" key="1">
    <source>
        <dbReference type="SAM" id="SignalP"/>
    </source>
</evidence>
<keyword evidence="1" id="KW-0732">Signal</keyword>
<sequence>MCLAFFVFLISFTAHLTAQNQKDSSPSKFLIEIEKTNTKIKLVCLTGCNWKELHYTTTNANLLQAIDQYGMTELSKRDRIEIDSDSNTFLFTIEQHNGTLTLSGVEGTAWKELSFSCKQTMCKQAFDQFGMTRSN</sequence>
<comment type="caution">
    <text evidence="2">The sequence shown here is derived from an EMBL/GenBank/DDBJ whole genome shotgun (WGS) entry which is preliminary data.</text>
</comment>
<feature type="signal peptide" evidence="1">
    <location>
        <begin position="1"/>
        <end position="18"/>
    </location>
</feature>
<proteinExistence type="predicted"/>
<evidence type="ECO:0000313" key="3">
    <source>
        <dbReference type="Proteomes" id="UP000652231"/>
    </source>
</evidence>
<evidence type="ECO:0000313" key="2">
    <source>
        <dbReference type="EMBL" id="GGE00102.1"/>
    </source>
</evidence>
<dbReference type="AlphaFoldDB" id="A0A8J2YBM4"/>
<name>A0A8J2YBM4_9FLAO</name>
<feature type="chain" id="PRO_5035278235" evidence="1">
    <location>
        <begin position="19"/>
        <end position="135"/>
    </location>
</feature>
<accession>A0A8J2YBM4</accession>
<organism evidence="2 3">
    <name type="scientific">Planktosalinus lacus</name>
    <dbReference type="NCBI Taxonomy" id="1526573"/>
    <lineage>
        <taxon>Bacteria</taxon>
        <taxon>Pseudomonadati</taxon>
        <taxon>Bacteroidota</taxon>
        <taxon>Flavobacteriia</taxon>
        <taxon>Flavobacteriales</taxon>
        <taxon>Flavobacteriaceae</taxon>
        <taxon>Planktosalinus</taxon>
    </lineage>
</organism>
<protein>
    <submittedName>
        <fullName evidence="2">Uncharacterized protein</fullName>
    </submittedName>
</protein>
<reference evidence="2" key="2">
    <citation type="submission" date="2020-09" db="EMBL/GenBank/DDBJ databases">
        <authorList>
            <person name="Sun Q."/>
            <person name="Zhou Y."/>
        </authorList>
    </citation>
    <scope>NUCLEOTIDE SEQUENCE</scope>
    <source>
        <strain evidence="2">CGMCC 1.12924</strain>
    </source>
</reference>
<dbReference type="Proteomes" id="UP000652231">
    <property type="component" value="Unassembled WGS sequence"/>
</dbReference>
<keyword evidence="3" id="KW-1185">Reference proteome</keyword>
<dbReference type="EMBL" id="BMGK01000012">
    <property type="protein sequence ID" value="GGE00102.1"/>
    <property type="molecule type" value="Genomic_DNA"/>
</dbReference>
<gene>
    <name evidence="2" type="ORF">GCM10011312_24490</name>
</gene>
<reference evidence="2" key="1">
    <citation type="journal article" date="2014" name="Int. J. Syst. Evol. Microbiol.">
        <title>Complete genome sequence of Corynebacterium casei LMG S-19264T (=DSM 44701T), isolated from a smear-ripened cheese.</title>
        <authorList>
            <consortium name="US DOE Joint Genome Institute (JGI-PGF)"/>
            <person name="Walter F."/>
            <person name="Albersmeier A."/>
            <person name="Kalinowski J."/>
            <person name="Ruckert C."/>
        </authorList>
    </citation>
    <scope>NUCLEOTIDE SEQUENCE</scope>
    <source>
        <strain evidence="2">CGMCC 1.12924</strain>
    </source>
</reference>